<dbReference type="SUPFAM" id="SSF49899">
    <property type="entry name" value="Concanavalin A-like lectins/glucanases"/>
    <property type="match status" value="1"/>
</dbReference>
<protein>
    <submittedName>
        <fullName evidence="4">Family 16 glycosylhydrolase</fullName>
    </submittedName>
</protein>
<dbReference type="EMBL" id="JBHUMA010000006">
    <property type="protein sequence ID" value="MFD2598972.1"/>
    <property type="molecule type" value="Genomic_DNA"/>
</dbReference>
<evidence type="ECO:0000313" key="4">
    <source>
        <dbReference type="EMBL" id="MFD2598972.1"/>
    </source>
</evidence>
<feature type="chain" id="PRO_5045104692" evidence="2">
    <location>
        <begin position="23"/>
        <end position="289"/>
    </location>
</feature>
<keyword evidence="2" id="KW-0732">Signal</keyword>
<evidence type="ECO:0000256" key="1">
    <source>
        <dbReference type="ARBA" id="ARBA00006865"/>
    </source>
</evidence>
<reference evidence="5" key="1">
    <citation type="journal article" date="2019" name="Int. J. Syst. Evol. Microbiol.">
        <title>The Global Catalogue of Microorganisms (GCM) 10K type strain sequencing project: providing services to taxonomists for standard genome sequencing and annotation.</title>
        <authorList>
            <consortium name="The Broad Institute Genomics Platform"/>
            <consortium name="The Broad Institute Genome Sequencing Center for Infectious Disease"/>
            <person name="Wu L."/>
            <person name="Ma J."/>
        </authorList>
    </citation>
    <scope>NUCLEOTIDE SEQUENCE [LARGE SCALE GENOMIC DNA]</scope>
    <source>
        <strain evidence="5">KCTC 42248</strain>
    </source>
</reference>
<dbReference type="Gene3D" id="2.60.120.200">
    <property type="match status" value="1"/>
</dbReference>
<dbReference type="Pfam" id="PF00722">
    <property type="entry name" value="Glyco_hydro_16"/>
    <property type="match status" value="1"/>
</dbReference>
<evidence type="ECO:0000259" key="3">
    <source>
        <dbReference type="PROSITE" id="PS51762"/>
    </source>
</evidence>
<dbReference type="InterPro" id="IPR013320">
    <property type="entry name" value="ConA-like_dom_sf"/>
</dbReference>
<accession>A0ABW5NMA4</accession>
<dbReference type="RefSeq" id="WP_380869100.1">
    <property type="nucleotide sequence ID" value="NZ_JBHUMA010000006.1"/>
</dbReference>
<sequence length="289" mass="32480">MKNILSNTLLYPATLLCATLFACQSGTTEQTANETSTVDSTTSYTFNTTPSWSDEFDQEGLPDTSKWSYDVGSKYDGWGNQELQYYTDADPKNVQVKDGLLHITALAEQKEGKDYTSTRLVSKGKGDFLYGRFEVRAKVPKGRGTWPAVWMLPTEDKYGGWPESGEIDILEHVGFDQDMVHISVHTKDYHHSIGTQKTAFKKIDDASGQFHTYRIDWTPASIKGFVDNVELFSFANEGTGSKAWPFDQKFHWLVNLAVGGFWGGEKGIDPKAFPATFVVDYVRVYDLKK</sequence>
<dbReference type="InterPro" id="IPR000757">
    <property type="entry name" value="Beta-glucanase-like"/>
</dbReference>
<dbReference type="PANTHER" id="PTHR10963">
    <property type="entry name" value="GLYCOSYL HYDROLASE-RELATED"/>
    <property type="match status" value="1"/>
</dbReference>
<dbReference type="Proteomes" id="UP001597393">
    <property type="component" value="Unassembled WGS sequence"/>
</dbReference>
<dbReference type="CDD" id="cd08023">
    <property type="entry name" value="GH16_laminarinase_like"/>
    <property type="match status" value="1"/>
</dbReference>
<dbReference type="PANTHER" id="PTHR10963:SF55">
    <property type="entry name" value="GLYCOSIDE HYDROLASE FAMILY 16 PROTEIN"/>
    <property type="match status" value="1"/>
</dbReference>
<name>A0ABW5NMA4_9SPHI</name>
<proteinExistence type="inferred from homology"/>
<gene>
    <name evidence="4" type="ORF">ACFSQ3_08405</name>
</gene>
<dbReference type="InterPro" id="IPR050546">
    <property type="entry name" value="Glycosyl_Hydrlase_16"/>
</dbReference>
<comment type="caution">
    <text evidence="4">The sequence shown here is derived from an EMBL/GenBank/DDBJ whole genome shotgun (WGS) entry which is preliminary data.</text>
</comment>
<feature type="signal peptide" evidence="2">
    <location>
        <begin position="1"/>
        <end position="22"/>
    </location>
</feature>
<evidence type="ECO:0000313" key="5">
    <source>
        <dbReference type="Proteomes" id="UP001597393"/>
    </source>
</evidence>
<organism evidence="4 5">
    <name type="scientific">Sphingobacterium corticis</name>
    <dbReference type="NCBI Taxonomy" id="1812823"/>
    <lineage>
        <taxon>Bacteria</taxon>
        <taxon>Pseudomonadati</taxon>
        <taxon>Bacteroidota</taxon>
        <taxon>Sphingobacteriia</taxon>
        <taxon>Sphingobacteriales</taxon>
        <taxon>Sphingobacteriaceae</taxon>
        <taxon>Sphingobacterium</taxon>
    </lineage>
</organism>
<evidence type="ECO:0000256" key="2">
    <source>
        <dbReference type="SAM" id="SignalP"/>
    </source>
</evidence>
<dbReference type="PROSITE" id="PS51762">
    <property type="entry name" value="GH16_2"/>
    <property type="match status" value="1"/>
</dbReference>
<keyword evidence="5" id="KW-1185">Reference proteome</keyword>
<comment type="similarity">
    <text evidence="1">Belongs to the glycosyl hydrolase 16 family.</text>
</comment>
<feature type="domain" description="GH16" evidence="3">
    <location>
        <begin position="42"/>
        <end position="289"/>
    </location>
</feature>
<dbReference type="PROSITE" id="PS51257">
    <property type="entry name" value="PROKAR_LIPOPROTEIN"/>
    <property type="match status" value="1"/>
</dbReference>